<protein>
    <submittedName>
        <fullName evidence="1">Uncharacterized protein</fullName>
    </submittedName>
</protein>
<dbReference type="EMBL" id="JADCUA010000008">
    <property type="protein sequence ID" value="KAH9837745.1"/>
    <property type="molecule type" value="Genomic_DNA"/>
</dbReference>
<organism evidence="1 2">
    <name type="scientific">Rhodofomes roseus</name>
    <dbReference type="NCBI Taxonomy" id="34475"/>
    <lineage>
        <taxon>Eukaryota</taxon>
        <taxon>Fungi</taxon>
        <taxon>Dikarya</taxon>
        <taxon>Basidiomycota</taxon>
        <taxon>Agaricomycotina</taxon>
        <taxon>Agaricomycetes</taxon>
        <taxon>Polyporales</taxon>
        <taxon>Rhodofomes</taxon>
    </lineage>
</organism>
<dbReference type="GeneID" id="72004215"/>
<comment type="caution">
    <text evidence="1">The sequence shown here is derived from an EMBL/GenBank/DDBJ whole genome shotgun (WGS) entry which is preliminary data.</text>
</comment>
<proteinExistence type="predicted"/>
<dbReference type="Proteomes" id="UP000814176">
    <property type="component" value="Unassembled WGS sequence"/>
</dbReference>
<dbReference type="RefSeq" id="XP_047779783.1">
    <property type="nucleotide sequence ID" value="XM_047923483.1"/>
</dbReference>
<evidence type="ECO:0000313" key="1">
    <source>
        <dbReference type="EMBL" id="KAH9837745.1"/>
    </source>
</evidence>
<accession>A0ABQ8KIT3</accession>
<gene>
    <name evidence="1" type="ORF">C8Q71DRAFT_754262</name>
</gene>
<keyword evidence="2" id="KW-1185">Reference proteome</keyword>
<sequence>MARRASICPLAELVCGLTSPEWIWRIRSSSSMVGRNHEPAAEYNDISLGFQVYQAENRGCLLERDGVISALEHRYSDDPWLKGAFEGLSWKSSAKSKNDTSYHFSHEALKLEDVRVYVDHHRTGELLAMSRDNTDAPFDWTAFGGLPSTPHESILTRRVQRRFFLVESKVEYKSRVARIWL</sequence>
<reference evidence="1 2" key="1">
    <citation type="journal article" date="2021" name="Environ. Microbiol.">
        <title>Gene family expansions and transcriptome signatures uncover fungal adaptations to wood decay.</title>
        <authorList>
            <person name="Hage H."/>
            <person name="Miyauchi S."/>
            <person name="Viragh M."/>
            <person name="Drula E."/>
            <person name="Min B."/>
            <person name="Chaduli D."/>
            <person name="Navarro D."/>
            <person name="Favel A."/>
            <person name="Norest M."/>
            <person name="Lesage-Meessen L."/>
            <person name="Balint B."/>
            <person name="Merenyi Z."/>
            <person name="de Eugenio L."/>
            <person name="Morin E."/>
            <person name="Martinez A.T."/>
            <person name="Baldrian P."/>
            <person name="Stursova M."/>
            <person name="Martinez M.J."/>
            <person name="Novotny C."/>
            <person name="Magnuson J.K."/>
            <person name="Spatafora J.W."/>
            <person name="Maurice S."/>
            <person name="Pangilinan J."/>
            <person name="Andreopoulos W."/>
            <person name="LaButti K."/>
            <person name="Hundley H."/>
            <person name="Na H."/>
            <person name="Kuo A."/>
            <person name="Barry K."/>
            <person name="Lipzen A."/>
            <person name="Henrissat B."/>
            <person name="Riley R."/>
            <person name="Ahrendt S."/>
            <person name="Nagy L.G."/>
            <person name="Grigoriev I.V."/>
            <person name="Martin F."/>
            <person name="Rosso M.N."/>
        </authorList>
    </citation>
    <scope>NUCLEOTIDE SEQUENCE [LARGE SCALE GENOMIC DNA]</scope>
    <source>
        <strain evidence="1 2">CIRM-BRFM 1785</strain>
    </source>
</reference>
<name>A0ABQ8KIT3_9APHY</name>
<evidence type="ECO:0000313" key="2">
    <source>
        <dbReference type="Proteomes" id="UP000814176"/>
    </source>
</evidence>